<dbReference type="CDD" id="cd06170">
    <property type="entry name" value="LuxR_C_like"/>
    <property type="match status" value="1"/>
</dbReference>
<dbReference type="SMART" id="SM00421">
    <property type="entry name" value="HTH_LUXR"/>
    <property type="match status" value="1"/>
</dbReference>
<dbReference type="Pfam" id="PF00196">
    <property type="entry name" value="GerE"/>
    <property type="match status" value="1"/>
</dbReference>
<dbReference type="SUPFAM" id="SSF46894">
    <property type="entry name" value="C-terminal effector domain of the bipartite response regulators"/>
    <property type="match status" value="1"/>
</dbReference>
<dbReference type="RefSeq" id="WP_311556151.1">
    <property type="nucleotide sequence ID" value="NZ_JAVREJ010000006.1"/>
</dbReference>
<dbReference type="PANTHER" id="PTHR44688:SF16">
    <property type="entry name" value="DNA-BINDING TRANSCRIPTIONAL ACTIVATOR DEVR_DOSR"/>
    <property type="match status" value="1"/>
</dbReference>
<evidence type="ECO:0000256" key="3">
    <source>
        <dbReference type="ARBA" id="ARBA00023163"/>
    </source>
</evidence>
<dbReference type="PRINTS" id="PR00038">
    <property type="entry name" value="HTHLUXR"/>
</dbReference>
<dbReference type="PANTHER" id="PTHR44688">
    <property type="entry name" value="DNA-BINDING TRANSCRIPTIONAL ACTIVATOR DEVR_DOSR"/>
    <property type="match status" value="1"/>
</dbReference>
<dbReference type="PROSITE" id="PS50043">
    <property type="entry name" value="HTH_LUXR_2"/>
    <property type="match status" value="1"/>
</dbReference>
<dbReference type="Proteomes" id="UP001183202">
    <property type="component" value="Unassembled WGS sequence"/>
</dbReference>
<dbReference type="Pfam" id="PF13191">
    <property type="entry name" value="AAA_16"/>
    <property type="match status" value="1"/>
</dbReference>
<feature type="domain" description="HTH luxR-type" evidence="4">
    <location>
        <begin position="697"/>
        <end position="762"/>
    </location>
</feature>
<dbReference type="InterPro" id="IPR059106">
    <property type="entry name" value="WHD_MalT"/>
</dbReference>
<dbReference type="SUPFAM" id="SSF48452">
    <property type="entry name" value="TPR-like"/>
    <property type="match status" value="1"/>
</dbReference>
<dbReference type="InterPro" id="IPR011990">
    <property type="entry name" value="TPR-like_helical_dom_sf"/>
</dbReference>
<reference evidence="6" key="1">
    <citation type="submission" date="2023-07" db="EMBL/GenBank/DDBJ databases">
        <title>30 novel species of actinomycetes from the DSMZ collection.</title>
        <authorList>
            <person name="Nouioui I."/>
        </authorList>
    </citation>
    <scope>NUCLEOTIDE SEQUENCE [LARGE SCALE GENOMIC DNA]</scope>
    <source>
        <strain evidence="6">DSM 45834</strain>
    </source>
</reference>
<evidence type="ECO:0000313" key="6">
    <source>
        <dbReference type="Proteomes" id="UP001183202"/>
    </source>
</evidence>
<evidence type="ECO:0000256" key="2">
    <source>
        <dbReference type="ARBA" id="ARBA00023125"/>
    </source>
</evidence>
<dbReference type="Gene3D" id="1.10.10.10">
    <property type="entry name" value="Winged helix-like DNA-binding domain superfamily/Winged helix DNA-binding domain"/>
    <property type="match status" value="1"/>
</dbReference>
<protein>
    <submittedName>
        <fullName evidence="5">LuxR C-terminal-related transcriptional regulator</fullName>
    </submittedName>
</protein>
<dbReference type="InterPro" id="IPR041664">
    <property type="entry name" value="AAA_16"/>
</dbReference>
<dbReference type="EMBL" id="JAVREJ010000006">
    <property type="protein sequence ID" value="MDT0350126.1"/>
    <property type="molecule type" value="Genomic_DNA"/>
</dbReference>
<keyword evidence="6" id="KW-1185">Reference proteome</keyword>
<gene>
    <name evidence="5" type="ORF">RM445_11385</name>
</gene>
<organism evidence="5 6">
    <name type="scientific">Pseudonocardia charpentierae</name>
    <dbReference type="NCBI Taxonomy" id="3075545"/>
    <lineage>
        <taxon>Bacteria</taxon>
        <taxon>Bacillati</taxon>
        <taxon>Actinomycetota</taxon>
        <taxon>Actinomycetes</taxon>
        <taxon>Pseudonocardiales</taxon>
        <taxon>Pseudonocardiaceae</taxon>
        <taxon>Pseudonocardia</taxon>
    </lineage>
</organism>
<dbReference type="InterPro" id="IPR036388">
    <property type="entry name" value="WH-like_DNA-bd_sf"/>
</dbReference>
<accession>A0ABU2N859</accession>
<keyword evidence="2" id="KW-0238">DNA-binding</keyword>
<comment type="caution">
    <text evidence="5">The sequence shown here is derived from an EMBL/GenBank/DDBJ whole genome shotgun (WGS) entry which is preliminary data.</text>
</comment>
<name>A0ABU2N859_9PSEU</name>
<dbReference type="Gene3D" id="1.25.40.10">
    <property type="entry name" value="Tetratricopeptide repeat domain"/>
    <property type="match status" value="1"/>
</dbReference>
<sequence>MNGSAAARPGPRRTVLRTQLVAPPPRPHALPRTSLTDRLGAVSAPGRLTLVVAGAGWGKTTLVASWVRAEPGPAAWFSVDATDSDPVRFWGGVVAALDGVVPGLISRSAQLLGAPGTSTATDVVPALLDELAALDAPVTLVVDDYHLADSAEVHRGVALLVTHLPATLRLVLVSRTEPPLPLARLRGQGRVAELGVEDLRLSAAESAELLAAEADATGTVWAPGDATRLHARTEGWIIGVHLGVLSRRGHSATAPSGPSPLATAGPDDERARHLVDYLRGEVLRPLPDDLRRVLRRTAILDAFRADLAVAVTGQPDAADLLARAEREQLFVVPLDVRGDWFRFHHLFAEVLRDDLARTEPDLVPQMHTRAAQWLAAHDQPVAAVRHALAGDDPELTAALVARHAPVLTRIGQVQTALSWFRTLGDDVCRADPRLAAARALTGAHTGRPHEIVSWAAAAERALDSPTPGRPQLTPGETTAARIEIAMLRWAAAIFAGEFAASRRHVDEALRLFPAGAGAPSGFMLLALGVARFRTGEADASWATLVEAESVAEDRGEPLAVVAARGLRALQAALGGRLEEAARLAASAEAVAEQNGLVEHFNTATLRAAQGWVALHTGRQRKAVGLFRRALELVQRGGLRVEVAEVLTALAMAEDRLGREAAAREHREEAERVVATCPDPGYMWADPRAPAHRPSASPAHNGVVLSPRQAEILRLLAAALTTVEIGERLQLSPRTVEAHLRTLYRKLGVRSRTAAARYAVEHGLTDGE</sequence>
<dbReference type="InterPro" id="IPR000792">
    <property type="entry name" value="Tscrpt_reg_LuxR_C"/>
</dbReference>
<keyword evidence="3" id="KW-0804">Transcription</keyword>
<evidence type="ECO:0000256" key="1">
    <source>
        <dbReference type="ARBA" id="ARBA00023015"/>
    </source>
</evidence>
<keyword evidence="1" id="KW-0805">Transcription regulation</keyword>
<dbReference type="Pfam" id="PF25873">
    <property type="entry name" value="WHD_MalT"/>
    <property type="match status" value="1"/>
</dbReference>
<dbReference type="InterPro" id="IPR016032">
    <property type="entry name" value="Sig_transdc_resp-reg_C-effctor"/>
</dbReference>
<evidence type="ECO:0000313" key="5">
    <source>
        <dbReference type="EMBL" id="MDT0350126.1"/>
    </source>
</evidence>
<proteinExistence type="predicted"/>
<evidence type="ECO:0000259" key="4">
    <source>
        <dbReference type="PROSITE" id="PS50043"/>
    </source>
</evidence>